<dbReference type="EMBL" id="JANRMI010000002">
    <property type="protein sequence ID" value="MDG0816686.1"/>
    <property type="molecule type" value="Genomic_DNA"/>
</dbReference>
<dbReference type="RefSeq" id="WP_277578161.1">
    <property type="nucleotide sequence ID" value="NZ_JANRMI010000002.1"/>
</dbReference>
<evidence type="ECO:0000313" key="3">
    <source>
        <dbReference type="Proteomes" id="UP001152321"/>
    </source>
</evidence>
<sequence length="163" mass="17770">MSLKSAFAALLIFSTTHALAYPSVGDKVTWSGEVQRVDGTSYSIQITKEVIEHDKKDNKWKVKVDAIMGAEKTSDIFESNELYSPSQYKNLLAGCTSKGGTIEDLKLSIGTYKTCKLTTTSEDGTLVEKWWGDIPFGVISKTTKDSGQVAKQNPALKSILVGL</sequence>
<proteinExistence type="predicted"/>
<protein>
    <submittedName>
        <fullName evidence="2">Uncharacterized protein</fullName>
    </submittedName>
</protein>
<dbReference type="Proteomes" id="UP001152321">
    <property type="component" value="Unassembled WGS sequence"/>
</dbReference>
<feature type="chain" id="PRO_5047334388" evidence="1">
    <location>
        <begin position="21"/>
        <end position="163"/>
    </location>
</feature>
<evidence type="ECO:0000313" key="2">
    <source>
        <dbReference type="EMBL" id="MDG0816686.1"/>
    </source>
</evidence>
<gene>
    <name evidence="2" type="ORF">NWE73_09940</name>
</gene>
<keyword evidence="3" id="KW-1185">Reference proteome</keyword>
<feature type="signal peptide" evidence="1">
    <location>
        <begin position="1"/>
        <end position="20"/>
    </location>
</feature>
<name>A0ABT6DIK8_9BACT</name>
<keyword evidence="1" id="KW-0732">Signal</keyword>
<organism evidence="2 3">
    <name type="scientific">Bdellovibrio svalbardensis</name>
    <dbReference type="NCBI Taxonomy" id="2972972"/>
    <lineage>
        <taxon>Bacteria</taxon>
        <taxon>Pseudomonadati</taxon>
        <taxon>Bdellovibrionota</taxon>
        <taxon>Bdellovibrionia</taxon>
        <taxon>Bdellovibrionales</taxon>
        <taxon>Pseudobdellovibrionaceae</taxon>
        <taxon>Bdellovibrio</taxon>
    </lineage>
</organism>
<comment type="caution">
    <text evidence="2">The sequence shown here is derived from an EMBL/GenBank/DDBJ whole genome shotgun (WGS) entry which is preliminary data.</text>
</comment>
<reference evidence="2" key="1">
    <citation type="submission" date="2022-08" db="EMBL/GenBank/DDBJ databases">
        <title>Novel Bdellovibrio Species Isolated from Svalbard: Designation Bdellovibrio svalbardensis.</title>
        <authorList>
            <person name="Mitchell R.J."/>
            <person name="Choi S.Y."/>
        </authorList>
    </citation>
    <scope>NUCLEOTIDE SEQUENCE</scope>
    <source>
        <strain evidence="2">PAP01</strain>
    </source>
</reference>
<accession>A0ABT6DIK8</accession>
<evidence type="ECO:0000256" key="1">
    <source>
        <dbReference type="SAM" id="SignalP"/>
    </source>
</evidence>